<dbReference type="KEGG" id="egl:EGR_01207"/>
<dbReference type="GO" id="GO:0051056">
    <property type="term" value="P:regulation of small GTPase mediated signal transduction"/>
    <property type="evidence" value="ECO:0007669"/>
    <property type="project" value="UniProtKB-ARBA"/>
</dbReference>
<evidence type="ECO:0000313" key="4">
    <source>
        <dbReference type="Proteomes" id="UP000019149"/>
    </source>
</evidence>
<dbReference type="OrthoDB" id="185175at2759"/>
<accession>W6VBA6</accession>
<dbReference type="InterPro" id="IPR008936">
    <property type="entry name" value="Rho_GTPase_activation_prot"/>
</dbReference>
<dbReference type="GO" id="GO:0005096">
    <property type="term" value="F:GTPase activator activity"/>
    <property type="evidence" value="ECO:0007669"/>
    <property type="project" value="UniProtKB-KW"/>
</dbReference>
<dbReference type="AlphaFoldDB" id="W6VBA6"/>
<comment type="caution">
    <text evidence="3">The sequence shown here is derived from an EMBL/GenBank/DDBJ whole genome shotgun (WGS) entry which is preliminary data.</text>
</comment>
<evidence type="ECO:0000313" key="3">
    <source>
        <dbReference type="EMBL" id="EUB64079.1"/>
    </source>
</evidence>
<feature type="domain" description="Rho-GAP" evidence="2">
    <location>
        <begin position="1"/>
        <end position="78"/>
    </location>
</feature>
<dbReference type="PROSITE" id="PS50238">
    <property type="entry name" value="RHOGAP"/>
    <property type="match status" value="1"/>
</dbReference>
<dbReference type="CTD" id="36336922"/>
<evidence type="ECO:0000259" key="2">
    <source>
        <dbReference type="PROSITE" id="PS50238"/>
    </source>
</evidence>
<organism evidence="3 4">
    <name type="scientific">Echinococcus granulosus</name>
    <name type="common">Hydatid tapeworm</name>
    <dbReference type="NCBI Taxonomy" id="6210"/>
    <lineage>
        <taxon>Eukaryota</taxon>
        <taxon>Metazoa</taxon>
        <taxon>Spiralia</taxon>
        <taxon>Lophotrochozoa</taxon>
        <taxon>Platyhelminthes</taxon>
        <taxon>Cestoda</taxon>
        <taxon>Eucestoda</taxon>
        <taxon>Cyclophyllidea</taxon>
        <taxon>Taeniidae</taxon>
        <taxon>Echinococcus</taxon>
        <taxon>Echinococcus granulosus group</taxon>
    </lineage>
</organism>
<dbReference type="GO" id="GO:0007165">
    <property type="term" value="P:signal transduction"/>
    <property type="evidence" value="ECO:0007669"/>
    <property type="project" value="InterPro"/>
</dbReference>
<protein>
    <submittedName>
        <fullName evidence="3">Rho gtpase activating protein</fullName>
    </submittedName>
</protein>
<dbReference type="PANTHER" id="PTHR15228:SF24">
    <property type="entry name" value="RHO-GAP DOMAIN-CONTAINING PROTEIN"/>
    <property type="match status" value="1"/>
</dbReference>
<dbReference type="Proteomes" id="UP000019149">
    <property type="component" value="Unassembled WGS sequence"/>
</dbReference>
<dbReference type="PANTHER" id="PTHR15228">
    <property type="entry name" value="SPERMATHECAL PHYSIOLOGY VARIANT"/>
    <property type="match status" value="1"/>
</dbReference>
<keyword evidence="4" id="KW-1185">Reference proteome</keyword>
<dbReference type="RefSeq" id="XP_024355275.1">
    <property type="nucleotide sequence ID" value="XM_024490456.1"/>
</dbReference>
<reference evidence="3 4" key="1">
    <citation type="journal article" date="2013" name="Nat. Genet.">
        <title>The genome of the hydatid tapeworm Echinococcus granulosus.</title>
        <authorList>
            <person name="Zheng H."/>
            <person name="Zhang W."/>
            <person name="Zhang L."/>
            <person name="Zhang Z."/>
            <person name="Li J."/>
            <person name="Lu G."/>
            <person name="Zhu Y."/>
            <person name="Wang Y."/>
            <person name="Huang Y."/>
            <person name="Liu J."/>
            <person name="Kang H."/>
            <person name="Chen J."/>
            <person name="Wang L."/>
            <person name="Chen A."/>
            <person name="Yu S."/>
            <person name="Gao Z."/>
            <person name="Jin L."/>
            <person name="Gu W."/>
            <person name="Wang Z."/>
            <person name="Zhao L."/>
            <person name="Shi B."/>
            <person name="Wen H."/>
            <person name="Lin R."/>
            <person name="Jones M.K."/>
            <person name="Brejova B."/>
            <person name="Vinar T."/>
            <person name="Zhao G."/>
            <person name="McManus D.P."/>
            <person name="Chen Z."/>
            <person name="Zhou Y."/>
            <person name="Wang S."/>
        </authorList>
    </citation>
    <scope>NUCLEOTIDE SEQUENCE [LARGE SCALE GENOMIC DNA]</scope>
</reference>
<dbReference type="EMBL" id="APAU02000004">
    <property type="protein sequence ID" value="EUB64079.1"/>
    <property type="molecule type" value="Genomic_DNA"/>
</dbReference>
<keyword evidence="1" id="KW-0343">GTPase activation</keyword>
<proteinExistence type="predicted"/>
<dbReference type="Gene3D" id="1.10.555.10">
    <property type="entry name" value="Rho GTPase activation protein"/>
    <property type="match status" value="1"/>
</dbReference>
<dbReference type="GeneID" id="36336922"/>
<dbReference type="Pfam" id="PF00620">
    <property type="entry name" value="RhoGAP"/>
    <property type="match status" value="1"/>
</dbReference>
<dbReference type="SUPFAM" id="SSF48350">
    <property type="entry name" value="GTPase activation domain, GAP"/>
    <property type="match status" value="1"/>
</dbReference>
<sequence length="182" mass="19405">MVWLKCSADASEHGGIGDVGVGVAEHSEENRMTVENLASVFAPNILRQADYDPDVEMSVTPVITLTIAGFIRCHEELFRYELTHFAQLRCAALASTAAGATEAGAAAAPVVVQHQTRQNFSEPPPESVPALTTSVHCSAMMGQVKARFGISITASGMYVLHFLRWIELTTAVIGAHKIAALG</sequence>
<evidence type="ECO:0000256" key="1">
    <source>
        <dbReference type="ARBA" id="ARBA00022468"/>
    </source>
</evidence>
<dbReference type="InterPro" id="IPR051025">
    <property type="entry name" value="RhoGAP"/>
</dbReference>
<name>W6VBA6_ECHGR</name>
<gene>
    <name evidence="3" type="ORF">EGR_01207</name>
</gene>
<dbReference type="InterPro" id="IPR000198">
    <property type="entry name" value="RhoGAP_dom"/>
</dbReference>